<accession>A0A6C0CR16</accession>
<evidence type="ECO:0000259" key="2">
    <source>
        <dbReference type="Pfam" id="PF01191"/>
    </source>
</evidence>
<protein>
    <recommendedName>
        <fullName evidence="2">RNA polymerase subunit H/Rpb5 C-terminal domain-containing protein</fullName>
    </recommendedName>
</protein>
<dbReference type="GO" id="GO:0005665">
    <property type="term" value="C:RNA polymerase II, core complex"/>
    <property type="evidence" value="ECO:0007669"/>
    <property type="project" value="TreeGrafter"/>
</dbReference>
<sequence>MDIQRIIVHTKELLELRGEDIESFQKKIEEFEIGRFLDEVIPISLKNYTIIFTISKDSFKEWWTSIRNMTVDELEKLYGTKRFILIVHEYPSSITFQSLQQKDVQLNQHQGFIHIFLTRELMYNPMKHFLVPKHEKMSEEEGKKLMEDLQIKTKSQLPLIQKTDIISRWLGLKHGDMVKITRYSETSGEYFYYRCCI</sequence>
<dbReference type="GO" id="GO:0005736">
    <property type="term" value="C:RNA polymerase I complex"/>
    <property type="evidence" value="ECO:0007669"/>
    <property type="project" value="TreeGrafter"/>
</dbReference>
<feature type="domain" description="RNA polymerase subunit H/Rpb5 C-terminal" evidence="2">
    <location>
        <begin position="124"/>
        <end position="196"/>
    </location>
</feature>
<proteinExistence type="predicted"/>
<reference evidence="3" key="1">
    <citation type="journal article" date="2020" name="Nature">
        <title>Giant virus diversity and host interactions through global metagenomics.</title>
        <authorList>
            <person name="Schulz F."/>
            <person name="Roux S."/>
            <person name="Paez-Espino D."/>
            <person name="Jungbluth S."/>
            <person name="Walsh D.A."/>
            <person name="Denef V.J."/>
            <person name="McMahon K.D."/>
            <person name="Konstantinidis K.T."/>
            <person name="Eloe-Fadrosh E.A."/>
            <person name="Kyrpides N.C."/>
            <person name="Woyke T."/>
        </authorList>
    </citation>
    <scope>NUCLEOTIDE SEQUENCE</scope>
    <source>
        <strain evidence="3">GVMAG-M-3300021962-46</strain>
    </source>
</reference>
<name>A0A6C0CR16_9ZZZZ</name>
<dbReference type="PANTHER" id="PTHR10535">
    <property type="entry name" value="DNA-DIRECTED RNA POLYMERASES I, II, AND III SUBUNIT RPABC1"/>
    <property type="match status" value="1"/>
</dbReference>
<dbReference type="AlphaFoldDB" id="A0A6C0CR16"/>
<dbReference type="GO" id="GO:0006366">
    <property type="term" value="P:transcription by RNA polymerase II"/>
    <property type="evidence" value="ECO:0007669"/>
    <property type="project" value="TreeGrafter"/>
</dbReference>
<evidence type="ECO:0000256" key="1">
    <source>
        <dbReference type="ARBA" id="ARBA00023163"/>
    </source>
</evidence>
<dbReference type="GO" id="GO:0006362">
    <property type="term" value="P:transcription elongation by RNA polymerase I"/>
    <property type="evidence" value="ECO:0007669"/>
    <property type="project" value="TreeGrafter"/>
</dbReference>
<dbReference type="Pfam" id="PF01191">
    <property type="entry name" value="RNA_pol_Rpb5_C"/>
    <property type="match status" value="1"/>
</dbReference>
<dbReference type="GO" id="GO:0005666">
    <property type="term" value="C:RNA polymerase III complex"/>
    <property type="evidence" value="ECO:0007669"/>
    <property type="project" value="TreeGrafter"/>
</dbReference>
<dbReference type="GO" id="GO:0003677">
    <property type="term" value="F:DNA binding"/>
    <property type="evidence" value="ECO:0007669"/>
    <property type="project" value="InterPro"/>
</dbReference>
<dbReference type="InterPro" id="IPR014381">
    <property type="entry name" value="Arch_Rpo5/euc_Rpb5"/>
</dbReference>
<organism evidence="3">
    <name type="scientific">viral metagenome</name>
    <dbReference type="NCBI Taxonomy" id="1070528"/>
    <lineage>
        <taxon>unclassified sequences</taxon>
        <taxon>metagenomes</taxon>
        <taxon>organismal metagenomes</taxon>
    </lineage>
</organism>
<dbReference type="Gene3D" id="3.90.940.20">
    <property type="entry name" value="RPB5-like RNA polymerase subunit"/>
    <property type="match status" value="1"/>
</dbReference>
<dbReference type="PANTHER" id="PTHR10535:SF0">
    <property type="entry name" value="DNA-DIRECTED RNA POLYMERASES I, II, AND III SUBUNIT RPABC1"/>
    <property type="match status" value="1"/>
</dbReference>
<dbReference type="InterPro" id="IPR035913">
    <property type="entry name" value="RPB5-like_sf"/>
</dbReference>
<dbReference type="EMBL" id="MN739479">
    <property type="protein sequence ID" value="QHT06998.1"/>
    <property type="molecule type" value="Genomic_DNA"/>
</dbReference>
<dbReference type="InterPro" id="IPR000783">
    <property type="entry name" value="RNA_pol_subH/Rpb5_C"/>
</dbReference>
<dbReference type="SUPFAM" id="SSF55287">
    <property type="entry name" value="RPB5-like RNA polymerase subunit"/>
    <property type="match status" value="1"/>
</dbReference>
<evidence type="ECO:0000313" key="3">
    <source>
        <dbReference type="EMBL" id="QHT06998.1"/>
    </source>
</evidence>
<keyword evidence="1" id="KW-0804">Transcription</keyword>
<dbReference type="GO" id="GO:0042797">
    <property type="term" value="P:tRNA transcription by RNA polymerase III"/>
    <property type="evidence" value="ECO:0007669"/>
    <property type="project" value="TreeGrafter"/>
</dbReference>
<dbReference type="GO" id="GO:0003899">
    <property type="term" value="F:DNA-directed RNA polymerase activity"/>
    <property type="evidence" value="ECO:0007669"/>
    <property type="project" value="InterPro"/>
</dbReference>